<evidence type="ECO:0000256" key="2">
    <source>
        <dbReference type="ARBA" id="ARBA00009520"/>
    </source>
</evidence>
<dbReference type="Proteomes" id="UP001259832">
    <property type="component" value="Unassembled WGS sequence"/>
</dbReference>
<evidence type="ECO:0000313" key="5">
    <source>
        <dbReference type="EMBL" id="KAK1938770.1"/>
    </source>
</evidence>
<evidence type="ECO:0000313" key="6">
    <source>
        <dbReference type="Proteomes" id="UP001259832"/>
    </source>
</evidence>
<dbReference type="Pfam" id="PF05630">
    <property type="entry name" value="NPP1"/>
    <property type="match status" value="1"/>
</dbReference>
<sequence>MVLWLDNPDLETPKILGASLSRQTRKAPTVMFIPMGYQDKDPYKYLTEIPPMGFVGTHGHRGEKICPSEYKHTYTGGSNVSTRVTHAYSSHTGWVVIEFLYAEGGEYQDLIMWNQLTDQARAALESADFGDAQVPFNDKNFETTLAQAWPF</sequence>
<dbReference type="AlphaFoldDB" id="A0AAD9GHU3"/>
<dbReference type="GO" id="GO:0005576">
    <property type="term" value="C:extracellular region"/>
    <property type="evidence" value="ECO:0007669"/>
    <property type="project" value="UniProtKB-SubCell"/>
</dbReference>
<accession>A0AAD9GHU3</accession>
<dbReference type="PANTHER" id="PTHR33657:SF8">
    <property type="entry name" value="DOMAIN PROTEIN, PUTATIVE (AFU_ORTHOLOGUE AFUA_5G00600)-RELATED"/>
    <property type="match status" value="1"/>
</dbReference>
<evidence type="ECO:0008006" key="7">
    <source>
        <dbReference type="Google" id="ProtNLM"/>
    </source>
</evidence>
<keyword evidence="6" id="KW-1185">Reference proteome</keyword>
<organism evidence="5 6">
    <name type="scientific">Phytophthora citrophthora</name>
    <dbReference type="NCBI Taxonomy" id="4793"/>
    <lineage>
        <taxon>Eukaryota</taxon>
        <taxon>Sar</taxon>
        <taxon>Stramenopiles</taxon>
        <taxon>Oomycota</taxon>
        <taxon>Peronosporomycetes</taxon>
        <taxon>Peronosporales</taxon>
        <taxon>Peronosporaceae</taxon>
        <taxon>Phytophthora</taxon>
    </lineage>
</organism>
<dbReference type="InterPro" id="IPR008701">
    <property type="entry name" value="NPP1"/>
</dbReference>
<dbReference type="PANTHER" id="PTHR33657">
    <property type="entry name" value="DOMAIN PROTEIN, PUTATIVE (AFU_ORTHOLOGUE AFUA_5G00600)-RELATED"/>
    <property type="match status" value="1"/>
</dbReference>
<reference evidence="5" key="1">
    <citation type="submission" date="2023-08" db="EMBL/GenBank/DDBJ databases">
        <title>Reference Genome Resource for the Citrus Pathogen Phytophthora citrophthora.</title>
        <authorList>
            <person name="Moller H."/>
            <person name="Coetzee B."/>
            <person name="Rose L.J."/>
            <person name="Van Niekerk J.M."/>
        </authorList>
    </citation>
    <scope>NUCLEOTIDE SEQUENCE</scope>
    <source>
        <strain evidence="5">STE-U-9442</strain>
    </source>
</reference>
<comment type="subcellular location">
    <subcellularLocation>
        <location evidence="1">Secreted</location>
    </subcellularLocation>
</comment>
<keyword evidence="3" id="KW-0964">Secreted</keyword>
<evidence type="ECO:0000256" key="1">
    <source>
        <dbReference type="ARBA" id="ARBA00004613"/>
    </source>
</evidence>
<gene>
    <name evidence="5" type="ORF">P3T76_008845</name>
</gene>
<dbReference type="EMBL" id="JASMQC010000017">
    <property type="protein sequence ID" value="KAK1938770.1"/>
    <property type="molecule type" value="Genomic_DNA"/>
</dbReference>
<keyword evidence="4" id="KW-0843">Virulence</keyword>
<evidence type="ECO:0000256" key="3">
    <source>
        <dbReference type="ARBA" id="ARBA00022525"/>
    </source>
</evidence>
<protein>
    <recommendedName>
        <fullName evidence="7">Necrosis inducing-like protein NPP1 type</fullName>
    </recommendedName>
</protein>
<comment type="similarity">
    <text evidence="2">Belongs to the Necrosis inducing protein (NPP1) family.</text>
</comment>
<evidence type="ECO:0000256" key="4">
    <source>
        <dbReference type="ARBA" id="ARBA00023026"/>
    </source>
</evidence>
<comment type="caution">
    <text evidence="5">The sequence shown here is derived from an EMBL/GenBank/DDBJ whole genome shotgun (WGS) entry which is preliminary data.</text>
</comment>
<name>A0AAD9GHU3_9STRA</name>
<proteinExistence type="inferred from homology"/>